<dbReference type="RefSeq" id="WP_111516512.1">
    <property type="nucleotide sequence ID" value="NZ_QFYR01000006.1"/>
</dbReference>
<dbReference type="Pfam" id="PF04961">
    <property type="entry name" value="FTCD_C"/>
    <property type="match status" value="1"/>
</dbReference>
<dbReference type="Gene3D" id="1.20.120.680">
    <property type="entry name" value="Formiminotetrahydrofolate cyclodeaminase monomer, up-and-down helical bundle"/>
    <property type="match status" value="1"/>
</dbReference>
<gene>
    <name evidence="2" type="ORF">DJ018_18755</name>
</gene>
<reference evidence="3" key="1">
    <citation type="submission" date="2018-05" db="EMBL/GenBank/DDBJ databases">
        <authorList>
            <person name="Li X."/>
        </authorList>
    </citation>
    <scope>NUCLEOTIDE SEQUENCE [LARGE SCALE GENOMIC DNA]</scope>
    <source>
        <strain evidence="3">YIM 73061</strain>
    </source>
</reference>
<comment type="caution">
    <text evidence="2">The sequence shown here is derived from an EMBL/GenBank/DDBJ whole genome shotgun (WGS) entry which is preliminary data.</text>
</comment>
<accession>A0A328A870</accession>
<evidence type="ECO:0000313" key="2">
    <source>
        <dbReference type="EMBL" id="RAK50783.1"/>
    </source>
</evidence>
<feature type="domain" description="Cyclodeaminase/cyclohydrolase" evidence="1">
    <location>
        <begin position="13"/>
        <end position="134"/>
    </location>
</feature>
<dbReference type="Proteomes" id="UP000249725">
    <property type="component" value="Unassembled WGS sequence"/>
</dbReference>
<dbReference type="SUPFAM" id="SSF101262">
    <property type="entry name" value="Methenyltetrahydrofolate cyclohydrolase-like"/>
    <property type="match status" value="1"/>
</dbReference>
<name>A0A328A870_9CAUL</name>
<evidence type="ECO:0000259" key="1">
    <source>
        <dbReference type="Pfam" id="PF04961"/>
    </source>
</evidence>
<dbReference type="InterPro" id="IPR036178">
    <property type="entry name" value="Formintransfe-cycloase-like_sf"/>
</dbReference>
<proteinExistence type="predicted"/>
<organism evidence="2 3">
    <name type="scientific">Phenylobacterium deserti</name>
    <dbReference type="NCBI Taxonomy" id="1914756"/>
    <lineage>
        <taxon>Bacteria</taxon>
        <taxon>Pseudomonadati</taxon>
        <taxon>Pseudomonadota</taxon>
        <taxon>Alphaproteobacteria</taxon>
        <taxon>Caulobacterales</taxon>
        <taxon>Caulobacteraceae</taxon>
        <taxon>Phenylobacterium</taxon>
    </lineage>
</organism>
<dbReference type="AlphaFoldDB" id="A0A328A870"/>
<dbReference type="EMBL" id="QFYR01000006">
    <property type="protein sequence ID" value="RAK50783.1"/>
    <property type="molecule type" value="Genomic_DNA"/>
</dbReference>
<protein>
    <recommendedName>
        <fullName evidence="1">Cyclodeaminase/cyclohydrolase domain-containing protein</fullName>
    </recommendedName>
</protein>
<sequence>MSDAPPPPLAERTLDSFTRRLGSTAITPGSGSAAAVTLALAAGCLRKAAVITLKRRDDPDLQRLADEAAALAAAALAGAEEEAESFRALLAAASHAVEEVLEVADGLTMCAAALLDLAERLEGRVEAVVAGDLLAARALTGAAQQILAANKAEAERARTAP</sequence>
<evidence type="ECO:0000313" key="3">
    <source>
        <dbReference type="Proteomes" id="UP000249725"/>
    </source>
</evidence>
<dbReference type="GO" id="GO:0003824">
    <property type="term" value="F:catalytic activity"/>
    <property type="evidence" value="ECO:0007669"/>
    <property type="project" value="InterPro"/>
</dbReference>
<keyword evidence="3" id="KW-1185">Reference proteome</keyword>
<dbReference type="InterPro" id="IPR007044">
    <property type="entry name" value="Cyclodeamin/CycHdrlase"/>
</dbReference>